<organism evidence="2 3">
    <name type="scientific">Portunus trituberculatus</name>
    <name type="common">Swimming crab</name>
    <name type="synonym">Neptunus trituberculatus</name>
    <dbReference type="NCBI Taxonomy" id="210409"/>
    <lineage>
        <taxon>Eukaryota</taxon>
        <taxon>Metazoa</taxon>
        <taxon>Ecdysozoa</taxon>
        <taxon>Arthropoda</taxon>
        <taxon>Crustacea</taxon>
        <taxon>Multicrustacea</taxon>
        <taxon>Malacostraca</taxon>
        <taxon>Eumalacostraca</taxon>
        <taxon>Eucarida</taxon>
        <taxon>Decapoda</taxon>
        <taxon>Pleocyemata</taxon>
        <taxon>Brachyura</taxon>
        <taxon>Eubrachyura</taxon>
        <taxon>Portunoidea</taxon>
        <taxon>Portunidae</taxon>
        <taxon>Portuninae</taxon>
        <taxon>Portunus</taxon>
    </lineage>
</organism>
<dbReference type="Proteomes" id="UP000324222">
    <property type="component" value="Unassembled WGS sequence"/>
</dbReference>
<name>A0A5B7IN89_PORTR</name>
<sequence>MTLLYVGNRPVLIYSASATNSSEEQSHLKSVSRDLPMVKQQQ</sequence>
<evidence type="ECO:0000313" key="3">
    <source>
        <dbReference type="Proteomes" id="UP000324222"/>
    </source>
</evidence>
<dbReference type="AlphaFoldDB" id="A0A5B7IN89"/>
<comment type="caution">
    <text evidence="2">The sequence shown here is derived from an EMBL/GenBank/DDBJ whole genome shotgun (WGS) entry which is preliminary data.</text>
</comment>
<feature type="region of interest" description="Disordered" evidence="1">
    <location>
        <begin position="19"/>
        <end position="42"/>
    </location>
</feature>
<protein>
    <submittedName>
        <fullName evidence="2">Uncharacterized protein</fullName>
    </submittedName>
</protein>
<gene>
    <name evidence="2" type="ORF">E2C01_077797</name>
</gene>
<evidence type="ECO:0000313" key="2">
    <source>
        <dbReference type="EMBL" id="MPC83106.1"/>
    </source>
</evidence>
<evidence type="ECO:0000256" key="1">
    <source>
        <dbReference type="SAM" id="MobiDB-lite"/>
    </source>
</evidence>
<reference evidence="2 3" key="1">
    <citation type="submission" date="2019-05" db="EMBL/GenBank/DDBJ databases">
        <title>Another draft genome of Portunus trituberculatus and its Hox gene families provides insights of decapod evolution.</title>
        <authorList>
            <person name="Jeong J.-H."/>
            <person name="Song I."/>
            <person name="Kim S."/>
            <person name="Choi T."/>
            <person name="Kim D."/>
            <person name="Ryu S."/>
            <person name="Kim W."/>
        </authorList>
    </citation>
    <scope>NUCLEOTIDE SEQUENCE [LARGE SCALE GENOMIC DNA]</scope>
    <source>
        <tissue evidence="2">Muscle</tissue>
    </source>
</reference>
<keyword evidence="3" id="KW-1185">Reference proteome</keyword>
<proteinExistence type="predicted"/>
<dbReference type="EMBL" id="VSRR010061539">
    <property type="protein sequence ID" value="MPC83106.1"/>
    <property type="molecule type" value="Genomic_DNA"/>
</dbReference>
<accession>A0A5B7IN89</accession>